<protein>
    <submittedName>
        <fullName evidence="2">Uncharacterized protein</fullName>
    </submittedName>
</protein>
<sequence length="62" mass="6648">MNAIFGNFWGPKDPQSQTAAGSIQRKGDAQPCSRLPPPAPVRSQRERAGTQSTVSGRANRDP</sequence>
<reference evidence="2 3" key="1">
    <citation type="submission" date="2019-01" db="EMBL/GenBank/DDBJ databases">
        <authorList>
            <person name="Alioto T."/>
            <person name="Alioto T."/>
        </authorList>
    </citation>
    <scope>NUCLEOTIDE SEQUENCE [LARGE SCALE GENOMIC DNA]</scope>
</reference>
<gene>
    <name evidence="2" type="ORF">LYPA_23C006161</name>
</gene>
<feature type="region of interest" description="Disordered" evidence="1">
    <location>
        <begin position="1"/>
        <end position="62"/>
    </location>
</feature>
<keyword evidence="3" id="KW-1185">Reference proteome</keyword>
<name>A0A485N202_LYNPA</name>
<accession>A0A485N202</accession>
<proteinExistence type="predicted"/>
<evidence type="ECO:0000313" key="3">
    <source>
        <dbReference type="Proteomes" id="UP000386466"/>
    </source>
</evidence>
<dbReference type="AlphaFoldDB" id="A0A485N202"/>
<evidence type="ECO:0000256" key="1">
    <source>
        <dbReference type="SAM" id="MobiDB-lite"/>
    </source>
</evidence>
<organism evidence="2 3">
    <name type="scientific">Lynx pardinus</name>
    <name type="common">Iberian lynx</name>
    <name type="synonym">Felis pardina</name>
    <dbReference type="NCBI Taxonomy" id="191816"/>
    <lineage>
        <taxon>Eukaryota</taxon>
        <taxon>Metazoa</taxon>
        <taxon>Chordata</taxon>
        <taxon>Craniata</taxon>
        <taxon>Vertebrata</taxon>
        <taxon>Euteleostomi</taxon>
        <taxon>Mammalia</taxon>
        <taxon>Eutheria</taxon>
        <taxon>Laurasiatheria</taxon>
        <taxon>Carnivora</taxon>
        <taxon>Feliformia</taxon>
        <taxon>Felidae</taxon>
        <taxon>Felinae</taxon>
        <taxon>Lynx</taxon>
    </lineage>
</organism>
<dbReference type="Proteomes" id="UP000386466">
    <property type="component" value="Unassembled WGS sequence"/>
</dbReference>
<dbReference type="EMBL" id="CAAGRJ010010021">
    <property type="protein sequence ID" value="VFV27380.1"/>
    <property type="molecule type" value="Genomic_DNA"/>
</dbReference>
<evidence type="ECO:0000313" key="2">
    <source>
        <dbReference type="EMBL" id="VFV27380.1"/>
    </source>
</evidence>